<evidence type="ECO:0000259" key="3">
    <source>
        <dbReference type="PROSITE" id="PS50006"/>
    </source>
</evidence>
<dbReference type="VEuPathDB" id="FungiDB:HpaG806526"/>
<dbReference type="SUPFAM" id="SSF49879">
    <property type="entry name" value="SMAD/FHA domain"/>
    <property type="match status" value="2"/>
</dbReference>
<dbReference type="InterPro" id="IPR000253">
    <property type="entry name" value="FHA_dom"/>
</dbReference>
<dbReference type="CDD" id="cd00060">
    <property type="entry name" value="FHA"/>
    <property type="match status" value="2"/>
</dbReference>
<feature type="compositionally biased region" description="Polar residues" evidence="1">
    <location>
        <begin position="210"/>
        <end position="230"/>
    </location>
</feature>
<dbReference type="AlphaFoldDB" id="M4BJE8"/>
<dbReference type="EMBL" id="JH598320">
    <property type="status" value="NOT_ANNOTATED_CDS"/>
    <property type="molecule type" value="Genomic_DNA"/>
</dbReference>
<proteinExistence type="predicted"/>
<evidence type="ECO:0000313" key="5">
    <source>
        <dbReference type="Proteomes" id="UP000011713"/>
    </source>
</evidence>
<dbReference type="eggNOG" id="ENOG502QSQ5">
    <property type="taxonomic scope" value="Eukaryota"/>
</dbReference>
<feature type="region of interest" description="Disordered" evidence="1">
    <location>
        <begin position="202"/>
        <end position="246"/>
    </location>
</feature>
<reference evidence="4" key="2">
    <citation type="submission" date="2015-06" db="UniProtKB">
        <authorList>
            <consortium name="EnsemblProtists"/>
        </authorList>
    </citation>
    <scope>IDENTIFICATION</scope>
    <source>
        <strain evidence="4">Emoy2</strain>
    </source>
</reference>
<dbReference type="Proteomes" id="UP000011713">
    <property type="component" value="Unassembled WGS sequence"/>
</dbReference>
<dbReference type="Pfam" id="PF00498">
    <property type="entry name" value="FHA"/>
    <property type="match status" value="2"/>
</dbReference>
<evidence type="ECO:0000256" key="1">
    <source>
        <dbReference type="SAM" id="MobiDB-lite"/>
    </source>
</evidence>
<evidence type="ECO:0000313" key="4">
    <source>
        <dbReference type="EnsemblProtists" id="HpaP806526"/>
    </source>
</evidence>
<dbReference type="HOGENOM" id="CLU_585891_0_0_1"/>
<feature type="domain" description="FHA" evidence="3">
    <location>
        <begin position="366"/>
        <end position="411"/>
    </location>
</feature>
<name>M4BJE8_HYAAE</name>
<dbReference type="InParanoid" id="M4BJE8"/>
<keyword evidence="5" id="KW-1185">Reference proteome</keyword>
<sequence>MEKKTPSQFIFHYHSSRSRRHAQSMVHWSWLHATAYSSAIVASIVYMHNQLTIYFQSFEAQQVNNELLYNLSKVATSGIEQLNGLHLVLSDLASRLRWLLVVLSLAVWITTLLVSRHYHLHSLFCIVSKRLGCYVRKFRDWSSKQRHGGKRHRHRQKLKHYRYRSTACLENWNEGDVEIDEDDLLIVSSLSSEPRLHCSVEKQVSDVDDQGQSRWNTEVSDVDDQGQSRWNTEEKGSDNSCNNGKGELAGKIVLHPREGARGGRNQNNQIITDDSYVSRLHFQIQYDPMEKEYYLQDLGSTTGTFVFLMPDAPKRLHVNDRVKLGDTEFEVSAINETITTGMPFLHIRFTEGPLTGICQTIGKTSVTLGRCSSNALCITEDDSISGKHSVISYFGNGFYITDLHSTNGTAIRLSGSGRKSRRRYLLHGDVFGVGSNRFMVEYSHQLAAQRRLASHEEDDDRRGEVES</sequence>
<dbReference type="InterPro" id="IPR008984">
    <property type="entry name" value="SMAD_FHA_dom_sf"/>
</dbReference>
<dbReference type="PANTHER" id="PTHR23308">
    <property type="entry name" value="NUCLEAR INHIBITOR OF PROTEIN PHOSPHATASE-1"/>
    <property type="match status" value="1"/>
</dbReference>
<dbReference type="PROSITE" id="PS50006">
    <property type="entry name" value="FHA_DOMAIN"/>
    <property type="match status" value="2"/>
</dbReference>
<keyword evidence="2" id="KW-0472">Membrane</keyword>
<keyword evidence="2" id="KW-1133">Transmembrane helix</keyword>
<feature type="transmembrane region" description="Helical" evidence="2">
    <location>
        <begin position="25"/>
        <end position="47"/>
    </location>
</feature>
<dbReference type="Gene3D" id="2.60.200.20">
    <property type="match status" value="2"/>
</dbReference>
<reference evidence="5" key="1">
    <citation type="journal article" date="2010" name="Science">
        <title>Signatures of adaptation to obligate biotrophy in the Hyaloperonospora arabidopsidis genome.</title>
        <authorList>
            <person name="Baxter L."/>
            <person name="Tripathy S."/>
            <person name="Ishaque N."/>
            <person name="Boot N."/>
            <person name="Cabral A."/>
            <person name="Kemen E."/>
            <person name="Thines M."/>
            <person name="Ah-Fong A."/>
            <person name="Anderson R."/>
            <person name="Badejoko W."/>
            <person name="Bittner-Eddy P."/>
            <person name="Boore J.L."/>
            <person name="Chibucos M.C."/>
            <person name="Coates M."/>
            <person name="Dehal P."/>
            <person name="Delehaunty K."/>
            <person name="Dong S."/>
            <person name="Downton P."/>
            <person name="Dumas B."/>
            <person name="Fabro G."/>
            <person name="Fronick C."/>
            <person name="Fuerstenberg S.I."/>
            <person name="Fulton L."/>
            <person name="Gaulin E."/>
            <person name="Govers F."/>
            <person name="Hughes L."/>
            <person name="Humphray S."/>
            <person name="Jiang R.H."/>
            <person name="Judelson H."/>
            <person name="Kamoun S."/>
            <person name="Kyung K."/>
            <person name="Meijer H."/>
            <person name="Minx P."/>
            <person name="Morris P."/>
            <person name="Nelson J."/>
            <person name="Phuntumart V."/>
            <person name="Qutob D."/>
            <person name="Rehmany A."/>
            <person name="Rougon-Cardoso A."/>
            <person name="Ryden P."/>
            <person name="Torto-Alalibo T."/>
            <person name="Studholme D."/>
            <person name="Wang Y."/>
            <person name="Win J."/>
            <person name="Wood J."/>
            <person name="Clifton S.W."/>
            <person name="Rogers J."/>
            <person name="Van den Ackerveken G."/>
            <person name="Jones J.D."/>
            <person name="McDowell J.M."/>
            <person name="Beynon J."/>
            <person name="Tyler B.M."/>
        </authorList>
    </citation>
    <scope>NUCLEOTIDE SEQUENCE [LARGE SCALE GENOMIC DNA]</scope>
    <source>
        <strain evidence="5">Emoy2</strain>
    </source>
</reference>
<protein>
    <recommendedName>
        <fullName evidence="3">FHA domain-containing protein</fullName>
    </recommendedName>
</protein>
<feature type="domain" description="FHA" evidence="3">
    <location>
        <begin position="260"/>
        <end position="306"/>
    </location>
</feature>
<dbReference type="SMART" id="SM00240">
    <property type="entry name" value="FHA"/>
    <property type="match status" value="2"/>
</dbReference>
<keyword evidence="2" id="KW-0812">Transmembrane</keyword>
<accession>M4BJE8</accession>
<dbReference type="InterPro" id="IPR050923">
    <property type="entry name" value="Cell_Proc_Reg/RNA_Proc"/>
</dbReference>
<dbReference type="OMA" id="YVSRFHF"/>
<organism evidence="4 5">
    <name type="scientific">Hyaloperonospora arabidopsidis (strain Emoy2)</name>
    <name type="common">Downy mildew agent</name>
    <name type="synonym">Peronospora arabidopsidis</name>
    <dbReference type="NCBI Taxonomy" id="559515"/>
    <lineage>
        <taxon>Eukaryota</taxon>
        <taxon>Sar</taxon>
        <taxon>Stramenopiles</taxon>
        <taxon>Oomycota</taxon>
        <taxon>Peronosporomycetes</taxon>
        <taxon>Peronosporales</taxon>
        <taxon>Peronosporaceae</taxon>
        <taxon>Hyaloperonospora</taxon>
    </lineage>
</organism>
<dbReference type="EnsemblProtists" id="HpaT806526">
    <property type="protein sequence ID" value="HpaP806526"/>
    <property type="gene ID" value="HpaG806526"/>
</dbReference>
<evidence type="ECO:0000256" key="2">
    <source>
        <dbReference type="SAM" id="Phobius"/>
    </source>
</evidence>